<feature type="compositionally biased region" description="Polar residues" evidence="1">
    <location>
        <begin position="42"/>
        <end position="73"/>
    </location>
</feature>
<gene>
    <name evidence="2" type="ORF">B2J93_7517</name>
</gene>
<sequence>MATKSNSTHQPAFSDPFTTGPPKDSSTPLPIHSFSLPAHPHSPSTPRTATSSLSDQASAQSERLNSTTSTSCTDGRRNSAGEKLTSPTENWKPSVGRVQSWDREQFKRDAYVSQGEMRVEAGEGKGFTESGEGTTKV</sequence>
<keyword evidence="3" id="KW-1185">Reference proteome</keyword>
<organism evidence="2 3">
    <name type="scientific">Diplocarpon coronariae</name>
    <dbReference type="NCBI Taxonomy" id="2795749"/>
    <lineage>
        <taxon>Eukaryota</taxon>
        <taxon>Fungi</taxon>
        <taxon>Dikarya</taxon>
        <taxon>Ascomycota</taxon>
        <taxon>Pezizomycotina</taxon>
        <taxon>Leotiomycetes</taxon>
        <taxon>Helotiales</taxon>
        <taxon>Drepanopezizaceae</taxon>
        <taxon>Diplocarpon</taxon>
    </lineage>
</organism>
<reference evidence="2 3" key="1">
    <citation type="submission" date="2017-04" db="EMBL/GenBank/DDBJ databases">
        <title>Draft genome sequence of Marssonina coronaria NL1: causal agent of apple blotch.</title>
        <authorList>
            <person name="Cheng Q."/>
        </authorList>
    </citation>
    <scope>NUCLEOTIDE SEQUENCE [LARGE SCALE GENOMIC DNA]</scope>
    <source>
        <strain evidence="2 3">NL1</strain>
    </source>
</reference>
<evidence type="ECO:0000256" key="1">
    <source>
        <dbReference type="SAM" id="MobiDB-lite"/>
    </source>
</evidence>
<protein>
    <submittedName>
        <fullName evidence="2">Uncharacterized protein</fullName>
    </submittedName>
</protein>
<feature type="compositionally biased region" description="Polar residues" evidence="1">
    <location>
        <begin position="1"/>
        <end position="11"/>
    </location>
</feature>
<dbReference type="AlphaFoldDB" id="A0A218Z608"/>
<proteinExistence type="predicted"/>
<evidence type="ECO:0000313" key="3">
    <source>
        <dbReference type="Proteomes" id="UP000242519"/>
    </source>
</evidence>
<dbReference type="OrthoDB" id="5425892at2759"/>
<dbReference type="InParanoid" id="A0A218Z608"/>
<dbReference type="EMBL" id="MZNU01000176">
    <property type="protein sequence ID" value="OWP03499.1"/>
    <property type="molecule type" value="Genomic_DNA"/>
</dbReference>
<accession>A0A218Z608</accession>
<evidence type="ECO:0000313" key="2">
    <source>
        <dbReference type="EMBL" id="OWP03499.1"/>
    </source>
</evidence>
<name>A0A218Z608_9HELO</name>
<feature type="region of interest" description="Disordered" evidence="1">
    <location>
        <begin position="117"/>
        <end position="137"/>
    </location>
</feature>
<dbReference type="Proteomes" id="UP000242519">
    <property type="component" value="Unassembled WGS sequence"/>
</dbReference>
<comment type="caution">
    <text evidence="2">The sequence shown here is derived from an EMBL/GenBank/DDBJ whole genome shotgun (WGS) entry which is preliminary data.</text>
</comment>
<feature type="region of interest" description="Disordered" evidence="1">
    <location>
        <begin position="1"/>
        <end position="100"/>
    </location>
</feature>